<organism evidence="2 3">
    <name type="scientific">Mya arenaria</name>
    <name type="common">Soft-shell clam</name>
    <dbReference type="NCBI Taxonomy" id="6604"/>
    <lineage>
        <taxon>Eukaryota</taxon>
        <taxon>Metazoa</taxon>
        <taxon>Spiralia</taxon>
        <taxon>Lophotrochozoa</taxon>
        <taxon>Mollusca</taxon>
        <taxon>Bivalvia</taxon>
        <taxon>Autobranchia</taxon>
        <taxon>Heteroconchia</taxon>
        <taxon>Euheterodonta</taxon>
        <taxon>Imparidentia</taxon>
        <taxon>Neoheterodontei</taxon>
        <taxon>Myida</taxon>
        <taxon>Myoidea</taxon>
        <taxon>Myidae</taxon>
        <taxon>Mya</taxon>
    </lineage>
</organism>
<evidence type="ECO:0000256" key="1">
    <source>
        <dbReference type="SAM" id="MobiDB-lite"/>
    </source>
</evidence>
<feature type="region of interest" description="Disordered" evidence="1">
    <location>
        <begin position="50"/>
        <end position="71"/>
    </location>
</feature>
<reference evidence="2" key="1">
    <citation type="submission" date="2022-11" db="EMBL/GenBank/DDBJ databases">
        <title>Centuries of genome instability and evolution in soft-shell clam transmissible cancer (bioRxiv).</title>
        <authorList>
            <person name="Hart S.F.M."/>
            <person name="Yonemitsu M.A."/>
            <person name="Giersch R.M."/>
            <person name="Beal B.F."/>
            <person name="Arriagada G."/>
            <person name="Davis B.W."/>
            <person name="Ostrander E.A."/>
            <person name="Goff S.P."/>
            <person name="Metzger M.J."/>
        </authorList>
    </citation>
    <scope>NUCLEOTIDE SEQUENCE</scope>
    <source>
        <strain evidence="2">MELC-2E11</strain>
        <tissue evidence="2">Siphon/mantle</tissue>
    </source>
</reference>
<evidence type="ECO:0000313" key="2">
    <source>
        <dbReference type="EMBL" id="WAR13251.1"/>
    </source>
</evidence>
<accession>A0ABY7EX17</accession>
<keyword evidence="3" id="KW-1185">Reference proteome</keyword>
<dbReference type="EMBL" id="CP111019">
    <property type="protein sequence ID" value="WAR13251.1"/>
    <property type="molecule type" value="Genomic_DNA"/>
</dbReference>
<gene>
    <name evidence="2" type="ORF">MAR_027431</name>
</gene>
<proteinExistence type="predicted"/>
<feature type="compositionally biased region" description="Polar residues" evidence="1">
    <location>
        <begin position="50"/>
        <end position="59"/>
    </location>
</feature>
<protein>
    <submittedName>
        <fullName evidence="2">Uncharacterized protein</fullName>
    </submittedName>
</protein>
<sequence>MEESLGNGGLLTKASLYAVTTKPGRHLGRRVPQEETVSLPRQRKYLTKITTRSLNNNNPDPEGQHSPSCIAGSSGWGRNGWGSSYYDESCSGCRHDRSAGSFGSNNKAKGVFKLLAVVGGVKLAKKSLWD</sequence>
<evidence type="ECO:0000313" key="3">
    <source>
        <dbReference type="Proteomes" id="UP001164746"/>
    </source>
</evidence>
<dbReference type="Proteomes" id="UP001164746">
    <property type="component" value="Chromosome 8"/>
</dbReference>
<name>A0ABY7EX17_MYAAR</name>